<organism evidence="2">
    <name type="scientific">freshwater metagenome</name>
    <dbReference type="NCBI Taxonomy" id="449393"/>
    <lineage>
        <taxon>unclassified sequences</taxon>
        <taxon>metagenomes</taxon>
        <taxon>ecological metagenomes</taxon>
    </lineage>
</organism>
<evidence type="ECO:0000259" key="1">
    <source>
        <dbReference type="Pfam" id="PF00005"/>
    </source>
</evidence>
<dbReference type="GO" id="GO:0005524">
    <property type="term" value="F:ATP binding"/>
    <property type="evidence" value="ECO:0007669"/>
    <property type="project" value="InterPro"/>
</dbReference>
<dbReference type="Pfam" id="PF00005">
    <property type="entry name" value="ABC_tran"/>
    <property type="match status" value="1"/>
</dbReference>
<dbReference type="Gene3D" id="3.40.50.300">
    <property type="entry name" value="P-loop containing nucleotide triphosphate hydrolases"/>
    <property type="match status" value="1"/>
</dbReference>
<evidence type="ECO:0000313" key="2">
    <source>
        <dbReference type="EMBL" id="CAB4538121.1"/>
    </source>
</evidence>
<dbReference type="InterPro" id="IPR027417">
    <property type="entry name" value="P-loop_NTPase"/>
</dbReference>
<dbReference type="SUPFAM" id="SSF52540">
    <property type="entry name" value="P-loop containing nucleoside triphosphate hydrolases"/>
    <property type="match status" value="1"/>
</dbReference>
<accession>A0A6J6BGK7</accession>
<reference evidence="2" key="1">
    <citation type="submission" date="2020-05" db="EMBL/GenBank/DDBJ databases">
        <authorList>
            <person name="Chiriac C."/>
            <person name="Salcher M."/>
            <person name="Ghai R."/>
            <person name="Kavagutti S V."/>
        </authorList>
    </citation>
    <scope>NUCLEOTIDE SEQUENCE</scope>
</reference>
<gene>
    <name evidence="2" type="ORF">UFOPK1399_00895</name>
</gene>
<dbReference type="EMBL" id="CAEZSD010000119">
    <property type="protein sequence ID" value="CAB4538121.1"/>
    <property type="molecule type" value="Genomic_DNA"/>
</dbReference>
<dbReference type="InterPro" id="IPR039421">
    <property type="entry name" value="Type_1_exporter"/>
</dbReference>
<protein>
    <submittedName>
        <fullName evidence="2">Unannotated protein</fullName>
    </submittedName>
</protein>
<dbReference type="GO" id="GO:0016887">
    <property type="term" value="F:ATP hydrolysis activity"/>
    <property type="evidence" value="ECO:0007669"/>
    <property type="project" value="InterPro"/>
</dbReference>
<name>A0A6J6BGK7_9ZZZZ</name>
<dbReference type="PANTHER" id="PTHR43394">
    <property type="entry name" value="ATP-DEPENDENT PERMEASE MDL1, MITOCHONDRIAL"/>
    <property type="match status" value="1"/>
</dbReference>
<dbReference type="AlphaFoldDB" id="A0A6J6BGK7"/>
<dbReference type="GO" id="GO:0015421">
    <property type="term" value="F:ABC-type oligopeptide transporter activity"/>
    <property type="evidence" value="ECO:0007669"/>
    <property type="project" value="TreeGrafter"/>
</dbReference>
<proteinExistence type="predicted"/>
<dbReference type="PANTHER" id="PTHR43394:SF1">
    <property type="entry name" value="ATP-BINDING CASSETTE SUB-FAMILY B MEMBER 10, MITOCHONDRIAL"/>
    <property type="match status" value="1"/>
</dbReference>
<dbReference type="InterPro" id="IPR003439">
    <property type="entry name" value="ABC_transporter-like_ATP-bd"/>
</dbReference>
<sequence>MGENIKIGNPEATENQIIDVLTLLEIQSIDLDTVLGAFGRPVSGGEAKRISVARALLSSAPIVILDEPTEHLDSDLALRIENRIIEACAQKTLIVITHSGWAKSDRTVNITRE</sequence>
<feature type="domain" description="ABC transporter" evidence="1">
    <location>
        <begin position="12"/>
        <end position="69"/>
    </location>
</feature>